<evidence type="ECO:0000256" key="1">
    <source>
        <dbReference type="SAM" id="Phobius"/>
    </source>
</evidence>
<comment type="caution">
    <text evidence="3">The sequence shown here is derived from an EMBL/GenBank/DDBJ whole genome shotgun (WGS) entry which is preliminary data.</text>
</comment>
<dbReference type="Gene3D" id="3.40.720.10">
    <property type="entry name" value="Alkaline Phosphatase, subunit A"/>
    <property type="match status" value="2"/>
</dbReference>
<keyword evidence="1" id="KW-0472">Membrane</keyword>
<dbReference type="Pfam" id="PF00884">
    <property type="entry name" value="Sulfatase"/>
    <property type="match status" value="1"/>
</dbReference>
<protein>
    <submittedName>
        <fullName evidence="3">Arylsulfatase</fullName>
        <ecNumber evidence="3">3.1.6.1</ecNumber>
    </submittedName>
</protein>
<organism evidence="3 4">
    <name type="scientific">Rubripirellula reticaptiva</name>
    <dbReference type="NCBI Taxonomy" id="2528013"/>
    <lineage>
        <taxon>Bacteria</taxon>
        <taxon>Pseudomonadati</taxon>
        <taxon>Planctomycetota</taxon>
        <taxon>Planctomycetia</taxon>
        <taxon>Pirellulales</taxon>
        <taxon>Pirellulaceae</taxon>
        <taxon>Rubripirellula</taxon>
    </lineage>
</organism>
<feature type="domain" description="Sulfatase N-terminal" evidence="2">
    <location>
        <begin position="67"/>
        <end position="425"/>
    </location>
</feature>
<dbReference type="PANTHER" id="PTHR43751">
    <property type="entry name" value="SULFATASE"/>
    <property type="match status" value="1"/>
</dbReference>
<proteinExistence type="predicted"/>
<evidence type="ECO:0000313" key="3">
    <source>
        <dbReference type="EMBL" id="TWU55592.1"/>
    </source>
</evidence>
<keyword evidence="1" id="KW-1133">Transmembrane helix</keyword>
<dbReference type="InterPro" id="IPR052701">
    <property type="entry name" value="GAG_Ulvan_Degrading_Sulfatases"/>
</dbReference>
<dbReference type="SUPFAM" id="SSF53649">
    <property type="entry name" value="Alkaline phosphatase-like"/>
    <property type="match status" value="1"/>
</dbReference>
<dbReference type="PANTHER" id="PTHR43751:SF1">
    <property type="entry name" value="SULFATASE ATSG-RELATED"/>
    <property type="match status" value="1"/>
</dbReference>
<sequence>MQTIAMCLTVSRRVLQWTCTTLNQCMINPLYQTSTMINRHLLCAISLIVIGWGIHAGPAISQTSNRPNFVFVLTDDQSYGMMGCDGNEITQTPNIDQLAKDGIYFDRAYVTSAICTPSRISILLSQFERKHGVNFNSGTSVAPEAWKKSYPVVMRSNGYYTGYVGKNHAPIGDGGYTSGLMDKSFDYFYAGHGHIKFYPKDHHDIFMSAKDDTQIEIVGESATDFLSNEHRLEGAIRFLNSRPTDKPFCLSICLNLPHDAGTSTMQMRNSDDEIYKTLYRDISIPLPKNYVAKKDITTPKLPADVLKTEERQTGYNWVDEPKDLTERMTRQMQALTGIDRMIGDIRSKLAAEGIDKNTIIIFSSDHGQFQGQQGLGGKALCYEQTTHVPMIIFNPAAAETAQGHRRSQLVQSIDIAPTMLDYAGIKTPDEFQGKSLRSLIDGNGDAVHQYIFTENLWSTHFGNPRIEAVQDKRWKYIRYYKNQNFPASVKVRTAKELNIPVNAMLYAVHDDGIAVYRHYAESSLAGEAAVYEELYDIENDPAELNNLIDRDHHTDVLQRLKKAWNQKLIEARGKGVPKVLRYTADNGAKPG</sequence>
<dbReference type="EMBL" id="SJPX01000002">
    <property type="protein sequence ID" value="TWU55592.1"/>
    <property type="molecule type" value="Genomic_DNA"/>
</dbReference>
<accession>A0A5C6F328</accession>
<dbReference type="EC" id="3.1.6.1" evidence="3"/>
<name>A0A5C6F328_9BACT</name>
<dbReference type="AlphaFoldDB" id="A0A5C6F328"/>
<keyword evidence="4" id="KW-1185">Reference proteome</keyword>
<evidence type="ECO:0000313" key="4">
    <source>
        <dbReference type="Proteomes" id="UP000317977"/>
    </source>
</evidence>
<keyword evidence="1" id="KW-0812">Transmembrane</keyword>
<reference evidence="3 4" key="1">
    <citation type="submission" date="2019-02" db="EMBL/GenBank/DDBJ databases">
        <title>Deep-cultivation of Planctomycetes and their phenomic and genomic characterization uncovers novel biology.</title>
        <authorList>
            <person name="Wiegand S."/>
            <person name="Jogler M."/>
            <person name="Boedeker C."/>
            <person name="Pinto D."/>
            <person name="Vollmers J."/>
            <person name="Rivas-Marin E."/>
            <person name="Kohn T."/>
            <person name="Peeters S.H."/>
            <person name="Heuer A."/>
            <person name="Rast P."/>
            <person name="Oberbeckmann S."/>
            <person name="Bunk B."/>
            <person name="Jeske O."/>
            <person name="Meyerdierks A."/>
            <person name="Storesund J.E."/>
            <person name="Kallscheuer N."/>
            <person name="Luecker S."/>
            <person name="Lage O.M."/>
            <person name="Pohl T."/>
            <person name="Merkel B.J."/>
            <person name="Hornburger P."/>
            <person name="Mueller R.-W."/>
            <person name="Bruemmer F."/>
            <person name="Labrenz M."/>
            <person name="Spormann A.M."/>
            <person name="Op Den Camp H."/>
            <person name="Overmann J."/>
            <person name="Amann R."/>
            <person name="Jetten M.S.M."/>
            <person name="Mascher T."/>
            <person name="Medema M.H."/>
            <person name="Devos D.P."/>
            <person name="Kaster A.-K."/>
            <person name="Ovreas L."/>
            <person name="Rohde M."/>
            <person name="Galperin M.Y."/>
            <person name="Jogler C."/>
        </authorList>
    </citation>
    <scope>NUCLEOTIDE SEQUENCE [LARGE SCALE GENOMIC DNA]</scope>
    <source>
        <strain evidence="3 4">Poly59</strain>
    </source>
</reference>
<dbReference type="InterPro" id="IPR017850">
    <property type="entry name" value="Alkaline_phosphatase_core_sf"/>
</dbReference>
<keyword evidence="3" id="KW-0378">Hydrolase</keyword>
<dbReference type="GO" id="GO:0004065">
    <property type="term" value="F:arylsulfatase activity"/>
    <property type="evidence" value="ECO:0007669"/>
    <property type="project" value="UniProtKB-EC"/>
</dbReference>
<evidence type="ECO:0000259" key="2">
    <source>
        <dbReference type="Pfam" id="PF00884"/>
    </source>
</evidence>
<feature type="transmembrane region" description="Helical" evidence="1">
    <location>
        <begin position="41"/>
        <end position="60"/>
    </location>
</feature>
<dbReference type="Proteomes" id="UP000317977">
    <property type="component" value="Unassembled WGS sequence"/>
</dbReference>
<gene>
    <name evidence="3" type="ORF">Poly59_18920</name>
</gene>
<dbReference type="InterPro" id="IPR000917">
    <property type="entry name" value="Sulfatase_N"/>
</dbReference>